<protein>
    <recommendedName>
        <fullName evidence="7">Transcriptional repressor NrdR</fullName>
    </recommendedName>
</protein>
<evidence type="ECO:0000313" key="9">
    <source>
        <dbReference type="EMBL" id="RIH91991.1"/>
    </source>
</evidence>
<feature type="zinc finger region" evidence="7">
    <location>
        <begin position="3"/>
        <end position="34"/>
    </location>
</feature>
<gene>
    <name evidence="7 9" type="primary">nrdR</name>
    <name evidence="9" type="ORF">Mgrana_02064</name>
</gene>
<keyword evidence="5 7" id="KW-0238">DNA-binding</keyword>
<keyword evidence="6 7" id="KW-0804">Transcription</keyword>
<evidence type="ECO:0000313" key="10">
    <source>
        <dbReference type="Proteomes" id="UP000266178"/>
    </source>
</evidence>
<dbReference type="GO" id="GO:0003677">
    <property type="term" value="F:DNA binding"/>
    <property type="evidence" value="ECO:0007669"/>
    <property type="project" value="UniProtKB-KW"/>
</dbReference>
<keyword evidence="7" id="KW-0863">Zinc-finger</keyword>
<proteinExistence type="inferred from homology"/>
<dbReference type="PANTHER" id="PTHR30455">
    <property type="entry name" value="TRANSCRIPTIONAL REPRESSOR NRDR"/>
    <property type="match status" value="1"/>
</dbReference>
<evidence type="ECO:0000256" key="5">
    <source>
        <dbReference type="ARBA" id="ARBA00023125"/>
    </source>
</evidence>
<evidence type="ECO:0000256" key="7">
    <source>
        <dbReference type="HAMAP-Rule" id="MF_00440"/>
    </source>
</evidence>
<dbReference type="Pfam" id="PF03477">
    <property type="entry name" value="ATP-cone"/>
    <property type="match status" value="1"/>
</dbReference>
<keyword evidence="7" id="KW-0479">Metal-binding</keyword>
<dbReference type="GO" id="GO:0008270">
    <property type="term" value="F:zinc ion binding"/>
    <property type="evidence" value="ECO:0007669"/>
    <property type="project" value="UniProtKB-UniRule"/>
</dbReference>
<dbReference type="Proteomes" id="UP000266178">
    <property type="component" value="Unassembled WGS sequence"/>
</dbReference>
<dbReference type="NCBIfam" id="TIGR00244">
    <property type="entry name" value="transcriptional regulator NrdR"/>
    <property type="match status" value="1"/>
</dbReference>
<keyword evidence="10" id="KW-1185">Reference proteome</keyword>
<dbReference type="InterPro" id="IPR005144">
    <property type="entry name" value="ATP-cone_dom"/>
</dbReference>
<dbReference type="EMBL" id="QWLB01000027">
    <property type="protein sequence ID" value="RIH91991.1"/>
    <property type="molecule type" value="Genomic_DNA"/>
</dbReference>
<organism evidence="9 10">
    <name type="scientific">Meiothermus granaticius NBRC 107808</name>
    <dbReference type="NCBI Taxonomy" id="1227551"/>
    <lineage>
        <taxon>Bacteria</taxon>
        <taxon>Thermotogati</taxon>
        <taxon>Deinococcota</taxon>
        <taxon>Deinococci</taxon>
        <taxon>Thermales</taxon>
        <taxon>Thermaceae</taxon>
        <taxon>Meiothermus</taxon>
    </lineage>
</organism>
<dbReference type="AlphaFoldDB" id="A0A399FBF0"/>
<keyword evidence="3 7" id="KW-0067">ATP-binding</keyword>
<dbReference type="RefSeq" id="WP_119357542.1">
    <property type="nucleotide sequence ID" value="NZ_BJXM01000007.1"/>
</dbReference>
<dbReference type="GO" id="GO:0045892">
    <property type="term" value="P:negative regulation of DNA-templated transcription"/>
    <property type="evidence" value="ECO:0007669"/>
    <property type="project" value="UniProtKB-UniRule"/>
</dbReference>
<evidence type="ECO:0000256" key="4">
    <source>
        <dbReference type="ARBA" id="ARBA00023015"/>
    </source>
</evidence>
<accession>A0A399FBF0</accession>
<sequence length="173" mass="20126">MNCPFCGNPDSRVLDSRPSDEGSVIRRRRECTNCKRRFTTYERAQVEPLMVLKRSGRKETFDPNKLLRGLTLAAMKRPIAPQELQEFAYGFEDSVKEMEISSEEIGLRAMAFLRERDPVAYIRFASVYREFDGLERFIEEVRRLDKQIVAKVLEDEPLEDELDLEDEAKLGTV</sequence>
<dbReference type="InterPro" id="IPR055173">
    <property type="entry name" value="NrdR-like_N"/>
</dbReference>
<dbReference type="PROSITE" id="PS51161">
    <property type="entry name" value="ATP_CONE"/>
    <property type="match status" value="1"/>
</dbReference>
<keyword evidence="1 7" id="KW-0678">Repressor</keyword>
<dbReference type="HAMAP" id="MF_00440">
    <property type="entry name" value="NrdR"/>
    <property type="match status" value="1"/>
</dbReference>
<evidence type="ECO:0000256" key="1">
    <source>
        <dbReference type="ARBA" id="ARBA00022491"/>
    </source>
</evidence>
<dbReference type="PANTHER" id="PTHR30455:SF2">
    <property type="entry name" value="TRANSCRIPTIONAL REPRESSOR NRDR"/>
    <property type="match status" value="1"/>
</dbReference>
<feature type="domain" description="ATP-cone" evidence="8">
    <location>
        <begin position="49"/>
        <end position="136"/>
    </location>
</feature>
<keyword evidence="2 7" id="KW-0547">Nucleotide-binding</keyword>
<comment type="similarity">
    <text evidence="7">Belongs to the NrdR family.</text>
</comment>
<evidence type="ECO:0000256" key="6">
    <source>
        <dbReference type="ARBA" id="ARBA00023163"/>
    </source>
</evidence>
<evidence type="ECO:0000256" key="2">
    <source>
        <dbReference type="ARBA" id="ARBA00022741"/>
    </source>
</evidence>
<keyword evidence="4 7" id="KW-0805">Transcription regulation</keyword>
<dbReference type="GO" id="GO:0005524">
    <property type="term" value="F:ATP binding"/>
    <property type="evidence" value="ECO:0007669"/>
    <property type="project" value="UniProtKB-UniRule"/>
</dbReference>
<dbReference type="Pfam" id="PF22811">
    <property type="entry name" value="Zn_ribbon_NrdR"/>
    <property type="match status" value="1"/>
</dbReference>
<evidence type="ECO:0000256" key="3">
    <source>
        <dbReference type="ARBA" id="ARBA00022840"/>
    </source>
</evidence>
<dbReference type="OrthoDB" id="9807461at2"/>
<comment type="cofactor">
    <cofactor evidence="7">
        <name>Zn(2+)</name>
        <dbReference type="ChEBI" id="CHEBI:29105"/>
    </cofactor>
    <text evidence="7">Binds 1 zinc ion.</text>
</comment>
<keyword evidence="7" id="KW-0862">Zinc</keyword>
<comment type="caution">
    <text evidence="9">The sequence shown here is derived from an EMBL/GenBank/DDBJ whole genome shotgun (WGS) entry which is preliminary data.</text>
</comment>
<name>A0A399FBF0_9DEIN</name>
<comment type="function">
    <text evidence="7">Negatively regulates transcription of bacterial ribonucleotide reductase nrd genes and operons by binding to NrdR-boxes.</text>
</comment>
<evidence type="ECO:0000259" key="8">
    <source>
        <dbReference type="PROSITE" id="PS51161"/>
    </source>
</evidence>
<reference evidence="9 10" key="1">
    <citation type="submission" date="2018-08" db="EMBL/GenBank/DDBJ databases">
        <title>Meiothermus granaticius genome AF-68 sequencing project.</title>
        <authorList>
            <person name="Da Costa M.S."/>
            <person name="Albuquerque L."/>
            <person name="Raposo P."/>
            <person name="Froufe H.J.C."/>
            <person name="Barroso C.S."/>
            <person name="Egas C."/>
        </authorList>
    </citation>
    <scope>NUCLEOTIDE SEQUENCE [LARGE SCALE GENOMIC DNA]</scope>
    <source>
        <strain evidence="9 10">AF-68</strain>
    </source>
</reference>
<dbReference type="InterPro" id="IPR003796">
    <property type="entry name" value="RNR_NrdR-like"/>
</dbReference>